<proteinExistence type="predicted"/>
<accession>A0A0E9V000</accession>
<organism evidence="1">
    <name type="scientific">Anguilla anguilla</name>
    <name type="common">European freshwater eel</name>
    <name type="synonym">Muraena anguilla</name>
    <dbReference type="NCBI Taxonomy" id="7936"/>
    <lineage>
        <taxon>Eukaryota</taxon>
        <taxon>Metazoa</taxon>
        <taxon>Chordata</taxon>
        <taxon>Craniata</taxon>
        <taxon>Vertebrata</taxon>
        <taxon>Euteleostomi</taxon>
        <taxon>Actinopterygii</taxon>
        <taxon>Neopterygii</taxon>
        <taxon>Teleostei</taxon>
        <taxon>Anguilliformes</taxon>
        <taxon>Anguillidae</taxon>
        <taxon>Anguilla</taxon>
    </lineage>
</organism>
<dbReference type="EMBL" id="GBXM01037827">
    <property type="protein sequence ID" value="JAH70750.1"/>
    <property type="molecule type" value="Transcribed_RNA"/>
</dbReference>
<reference evidence="1" key="2">
    <citation type="journal article" date="2015" name="Fish Shellfish Immunol.">
        <title>Early steps in the European eel (Anguilla anguilla)-Vibrio vulnificus interaction in the gills: Role of the RtxA13 toxin.</title>
        <authorList>
            <person name="Callol A."/>
            <person name="Pajuelo D."/>
            <person name="Ebbesson L."/>
            <person name="Teles M."/>
            <person name="MacKenzie S."/>
            <person name="Amaro C."/>
        </authorList>
    </citation>
    <scope>NUCLEOTIDE SEQUENCE</scope>
</reference>
<reference evidence="1" key="1">
    <citation type="submission" date="2014-11" db="EMBL/GenBank/DDBJ databases">
        <authorList>
            <person name="Amaro Gonzalez C."/>
        </authorList>
    </citation>
    <scope>NUCLEOTIDE SEQUENCE</scope>
</reference>
<protein>
    <submittedName>
        <fullName evidence="1">Uncharacterized protein</fullName>
    </submittedName>
</protein>
<dbReference type="AlphaFoldDB" id="A0A0E9V000"/>
<evidence type="ECO:0000313" key="1">
    <source>
        <dbReference type="EMBL" id="JAH70750.1"/>
    </source>
</evidence>
<sequence length="31" mass="3364">MSEVSPQAFFSVCSLKPDTPVNSQCFCEGPK</sequence>
<name>A0A0E9V000_ANGAN</name>